<dbReference type="PROSITE" id="PS50158">
    <property type="entry name" value="ZF_CCHC"/>
    <property type="match status" value="1"/>
</dbReference>
<evidence type="ECO:0000313" key="4">
    <source>
        <dbReference type="EMBL" id="KYP78351.1"/>
    </source>
</evidence>
<dbReference type="Proteomes" id="UP000075243">
    <property type="component" value="Unassembled WGS sequence"/>
</dbReference>
<dbReference type="CDD" id="cd00303">
    <property type="entry name" value="retropepsin_like"/>
    <property type="match status" value="1"/>
</dbReference>
<reference evidence="4" key="1">
    <citation type="journal article" date="2012" name="Nat. Biotechnol.">
        <title>Draft genome sequence of pigeonpea (Cajanus cajan), an orphan legume crop of resource-poor farmers.</title>
        <authorList>
            <person name="Varshney R.K."/>
            <person name="Chen W."/>
            <person name="Li Y."/>
            <person name="Bharti A.K."/>
            <person name="Saxena R.K."/>
            <person name="Schlueter J.A."/>
            <person name="Donoghue M.T."/>
            <person name="Azam S."/>
            <person name="Fan G."/>
            <person name="Whaley A.M."/>
            <person name="Farmer A.D."/>
            <person name="Sheridan J."/>
            <person name="Iwata A."/>
            <person name="Tuteja R."/>
            <person name="Penmetsa R.V."/>
            <person name="Wu W."/>
            <person name="Upadhyaya H.D."/>
            <person name="Yang S.P."/>
            <person name="Shah T."/>
            <person name="Saxena K.B."/>
            <person name="Michael T."/>
            <person name="McCombie W.R."/>
            <person name="Yang B."/>
            <person name="Zhang G."/>
            <person name="Yang H."/>
            <person name="Wang J."/>
            <person name="Spillane C."/>
            <person name="Cook D.R."/>
            <person name="May G.D."/>
            <person name="Xu X."/>
            <person name="Jackson S.A."/>
        </authorList>
    </citation>
    <scope>NUCLEOTIDE SEQUENCE [LARGE SCALE GENOMIC DNA]</scope>
</reference>
<accession>A0A151UGG7</accession>
<dbReference type="AlphaFoldDB" id="A0A151UGG7"/>
<protein>
    <recommendedName>
        <fullName evidence="3">CCHC-type domain-containing protein</fullName>
    </recommendedName>
</protein>
<feature type="compositionally biased region" description="Low complexity" evidence="2">
    <location>
        <begin position="184"/>
        <end position="195"/>
    </location>
</feature>
<feature type="domain" description="CCHC-type" evidence="3">
    <location>
        <begin position="153"/>
        <end position="168"/>
    </location>
</feature>
<dbReference type="GO" id="GO:0003676">
    <property type="term" value="F:nucleic acid binding"/>
    <property type="evidence" value="ECO:0007669"/>
    <property type="project" value="InterPro"/>
</dbReference>
<feature type="region of interest" description="Disordered" evidence="2">
    <location>
        <begin position="184"/>
        <end position="204"/>
    </location>
</feature>
<dbReference type="PANTHER" id="PTHR35046">
    <property type="entry name" value="ZINC KNUCKLE (CCHC-TYPE) FAMILY PROTEIN"/>
    <property type="match status" value="1"/>
</dbReference>
<feature type="compositionally biased region" description="Basic and acidic residues" evidence="2">
    <location>
        <begin position="131"/>
        <end position="140"/>
    </location>
</feature>
<feature type="compositionally biased region" description="Basic and acidic residues" evidence="2">
    <location>
        <begin position="376"/>
        <end position="387"/>
    </location>
</feature>
<dbReference type="SUPFAM" id="SSF57756">
    <property type="entry name" value="Retrovirus zinc finger-like domains"/>
    <property type="match status" value="1"/>
</dbReference>
<keyword evidence="1" id="KW-0863">Zinc-finger</keyword>
<dbReference type="Gramene" id="C.cajan_47608.t">
    <property type="protein sequence ID" value="C.cajan_47608.t"/>
    <property type="gene ID" value="C.cajan_47608"/>
</dbReference>
<keyword evidence="1" id="KW-0479">Metal-binding</keyword>
<dbReference type="GO" id="GO:0008270">
    <property type="term" value="F:zinc ion binding"/>
    <property type="evidence" value="ECO:0007669"/>
    <property type="project" value="UniProtKB-KW"/>
</dbReference>
<gene>
    <name evidence="4" type="ORF">KK1_049392</name>
</gene>
<comment type="caution">
    <text evidence="4">The sequence shown here is derived from an EMBL/GenBank/DDBJ whole genome shotgun (WGS) entry which is preliminary data.</text>
</comment>
<sequence length="607" mass="70384">MPRRVIKEPKVRESRVDLPYFHGKEDVDAYLDWEMKVEQIFTCHQVGEERKVPLATLAFQGQAMYWWTSLERERRLHNDPDLDDLVQLCIRVEQQNLRKNSLKGKTQANSYIKNDYKREGQYDSSKSSSKGQEKEKENDKNVVTSSSKTSDIKCFKCLGRGHIASQCPTKKVMILRGQDIYSSLDESSSTTSSDSETSKEDPQIEKLYPVDGDLLMVKRLLGSQPCPTSLSQRENIFHTRCLVSKRTCSLIVDSGSCSNCCSTRLVNKLALTTIPHPHPYKLHWLNEGEELEVNQQVKVKFSIGDYKDKVLCDVIPMEACHILLGRPWQFDKQTIHDGLTNKISFTHKNKEIVFNPLTPPQVFEDQKQMKKKRNKEKKEGQSVDKGDSTKTFVTKESYFMTKQDLKRTLFIHKILNSYPNAATYLKVENEKQNKLQTKNSQLRDIVKKEWPSSSFTPYTTSLKVHKEESISMDLKHSIFGLYCLLDTNYSVLYSMFDLMGRPYFIKLNLIPSLQDKNSLYNHEYLTNNQIQNCLGHFLVVFSLYFRKSLGYHLGYFRQDIVVFKNHSFHCHSHSVITFLGFASRLSLEEEPSSNFRESNFDSFIFLC</sequence>
<name>A0A151UGG7_CAJCA</name>
<keyword evidence="5" id="KW-1185">Reference proteome</keyword>
<evidence type="ECO:0000313" key="5">
    <source>
        <dbReference type="Proteomes" id="UP000075243"/>
    </source>
</evidence>
<dbReference type="InterPro" id="IPR021109">
    <property type="entry name" value="Peptidase_aspartic_dom_sf"/>
</dbReference>
<evidence type="ECO:0000256" key="2">
    <source>
        <dbReference type="SAM" id="MobiDB-lite"/>
    </source>
</evidence>
<dbReference type="SMART" id="SM00343">
    <property type="entry name" value="ZnF_C2HC"/>
    <property type="match status" value="1"/>
</dbReference>
<dbReference type="EMBL" id="AGCT01049123">
    <property type="protein sequence ID" value="KYP78351.1"/>
    <property type="molecule type" value="Genomic_DNA"/>
</dbReference>
<evidence type="ECO:0000259" key="3">
    <source>
        <dbReference type="PROSITE" id="PS50158"/>
    </source>
</evidence>
<feature type="compositionally biased region" description="Polar residues" evidence="2">
    <location>
        <begin position="101"/>
        <end position="112"/>
    </location>
</feature>
<evidence type="ECO:0000256" key="1">
    <source>
        <dbReference type="PROSITE-ProRule" id="PRU00047"/>
    </source>
</evidence>
<dbReference type="InterPro" id="IPR001878">
    <property type="entry name" value="Znf_CCHC"/>
</dbReference>
<keyword evidence="1" id="KW-0862">Zinc</keyword>
<dbReference type="Gene3D" id="2.40.70.10">
    <property type="entry name" value="Acid Proteases"/>
    <property type="match status" value="1"/>
</dbReference>
<dbReference type="InterPro" id="IPR036875">
    <property type="entry name" value="Znf_CCHC_sf"/>
</dbReference>
<proteinExistence type="predicted"/>
<dbReference type="Gene3D" id="4.10.60.10">
    <property type="entry name" value="Zinc finger, CCHC-type"/>
    <property type="match status" value="1"/>
</dbReference>
<dbReference type="PANTHER" id="PTHR35046:SF9">
    <property type="entry name" value="RNA-DIRECTED DNA POLYMERASE"/>
    <property type="match status" value="1"/>
</dbReference>
<feature type="region of interest" description="Disordered" evidence="2">
    <location>
        <begin position="365"/>
        <end position="387"/>
    </location>
</feature>
<feature type="region of interest" description="Disordered" evidence="2">
    <location>
        <begin position="101"/>
        <end position="144"/>
    </location>
</feature>
<organism evidence="4 5">
    <name type="scientific">Cajanus cajan</name>
    <name type="common">Pigeon pea</name>
    <name type="synonym">Cajanus indicus</name>
    <dbReference type="NCBI Taxonomy" id="3821"/>
    <lineage>
        <taxon>Eukaryota</taxon>
        <taxon>Viridiplantae</taxon>
        <taxon>Streptophyta</taxon>
        <taxon>Embryophyta</taxon>
        <taxon>Tracheophyta</taxon>
        <taxon>Spermatophyta</taxon>
        <taxon>Magnoliopsida</taxon>
        <taxon>eudicotyledons</taxon>
        <taxon>Gunneridae</taxon>
        <taxon>Pentapetalae</taxon>
        <taxon>rosids</taxon>
        <taxon>fabids</taxon>
        <taxon>Fabales</taxon>
        <taxon>Fabaceae</taxon>
        <taxon>Papilionoideae</taxon>
        <taxon>50 kb inversion clade</taxon>
        <taxon>NPAAA clade</taxon>
        <taxon>indigoferoid/millettioid clade</taxon>
        <taxon>Phaseoleae</taxon>
        <taxon>Cajanus</taxon>
    </lineage>
</organism>